<dbReference type="InterPro" id="IPR014951">
    <property type="entry name" value="DUF1822"/>
</dbReference>
<gene>
    <name evidence="1" type="ORF">H6F81_22735</name>
</gene>
<reference evidence="1 2" key="1">
    <citation type="journal article" date="2020" name="ISME J.">
        <title>Comparative genomics reveals insights into cyanobacterial evolution and habitat adaptation.</title>
        <authorList>
            <person name="Chen M.Y."/>
            <person name="Teng W.K."/>
            <person name="Zhao L."/>
            <person name="Hu C.X."/>
            <person name="Zhou Y.K."/>
            <person name="Han B.P."/>
            <person name="Song L.R."/>
            <person name="Shu W.S."/>
        </authorList>
    </citation>
    <scope>NUCLEOTIDE SEQUENCE [LARGE SCALE GENOMIC DNA]</scope>
    <source>
        <strain evidence="1 2">FACHB-318</strain>
    </source>
</reference>
<proteinExistence type="predicted"/>
<sequence length="386" mass="44037">MSYLSEQQSISVPIPESFRQIALEFAQEQPISTKAKQVYLNTLAVQVVNSYLAMLDIPTELEASYSWHPRGRLTADVADLLLTGVGRLECLPMRTGDRTCKIPPEVWDNRIGYVVVEINHTCKEGKIRGFVTSVNTPEITLEQLRSLTVLIEHLHLVHLRQWLEGIYTNNWQSIEELSSQRSTQLAFRSKRVRGWEFDNPEKAWQVVEQLYPAHSWEKNLPPELLASFPWRRLGDIEVSPTTNNYTKFTEAIAHLLKTTPDEETRWTLAEILWTLAPNHPAVSARRIIDLGMQLAGHPVALMVAILAKPDRNVAVLLRVYPMGNQPYLPPGLQLAGLDENGKSFLEVQARENKDDYIQCKFCAEFGEKFQVRVSMNNVSFTENFVI</sequence>
<organism evidence="1 2">
    <name type="scientific">Anabaena cylindrica FACHB-318</name>
    <dbReference type="NCBI Taxonomy" id="2692880"/>
    <lineage>
        <taxon>Bacteria</taxon>
        <taxon>Bacillati</taxon>
        <taxon>Cyanobacteriota</taxon>
        <taxon>Cyanophyceae</taxon>
        <taxon>Nostocales</taxon>
        <taxon>Nostocaceae</taxon>
        <taxon>Anabaena</taxon>
    </lineage>
</organism>
<dbReference type="Proteomes" id="UP000638897">
    <property type="component" value="Unassembled WGS sequence"/>
</dbReference>
<evidence type="ECO:0000313" key="1">
    <source>
        <dbReference type="EMBL" id="MBD2174029.1"/>
    </source>
</evidence>
<dbReference type="EMBL" id="JACJQC010000024">
    <property type="protein sequence ID" value="MBD2174029.1"/>
    <property type="molecule type" value="Genomic_DNA"/>
</dbReference>
<evidence type="ECO:0000313" key="2">
    <source>
        <dbReference type="Proteomes" id="UP000638897"/>
    </source>
</evidence>
<keyword evidence="2" id="KW-1185">Reference proteome</keyword>
<dbReference type="Pfam" id="PF08852">
    <property type="entry name" value="DUF1822"/>
    <property type="match status" value="1"/>
</dbReference>
<protein>
    <submittedName>
        <fullName evidence="1">DUF1822 family protein</fullName>
    </submittedName>
</protein>
<accession>A0ABR7ZN78</accession>
<name>A0ABR7ZN78_ANACY</name>
<comment type="caution">
    <text evidence="1">The sequence shown here is derived from an EMBL/GenBank/DDBJ whole genome shotgun (WGS) entry which is preliminary data.</text>
</comment>